<dbReference type="RefSeq" id="WP_114356756.1">
    <property type="nucleotide sequence ID" value="NZ_QRDT01000003.1"/>
</dbReference>
<dbReference type="InterPro" id="IPR035940">
    <property type="entry name" value="CAP_sf"/>
</dbReference>
<gene>
    <name evidence="3" type="ORF">BJ125_103173</name>
    <name evidence="4" type="ORF">SAMN05892882_103173</name>
</gene>
<dbReference type="OrthoDB" id="419320at2"/>
<protein>
    <submittedName>
        <fullName evidence="4">Uncharacterized protein YkwD</fullName>
    </submittedName>
</protein>
<accession>A0A336JUJ2</accession>
<reference evidence="3 6" key="2">
    <citation type="submission" date="2018-07" db="EMBL/GenBank/DDBJ databases">
        <title>Genomic Encyclopedia of Archaeal and Bacterial Type Strains, Phase II (KMG-II): from individual species to whole genera.</title>
        <authorList>
            <person name="Goeker M."/>
        </authorList>
    </citation>
    <scope>NUCLEOTIDE SEQUENCE [LARGE SCALE GENOMIC DNA]</scope>
    <source>
        <strain evidence="3 6">JA575</strain>
    </source>
</reference>
<dbReference type="Proteomes" id="UP000256343">
    <property type="component" value="Unassembled WGS sequence"/>
</dbReference>
<dbReference type="PANTHER" id="PTHR31157:SF1">
    <property type="entry name" value="SCP DOMAIN-CONTAINING PROTEIN"/>
    <property type="match status" value="1"/>
</dbReference>
<dbReference type="Gene3D" id="3.40.33.10">
    <property type="entry name" value="CAP"/>
    <property type="match status" value="2"/>
</dbReference>
<feature type="signal peptide" evidence="1">
    <location>
        <begin position="1"/>
        <end position="37"/>
    </location>
</feature>
<dbReference type="EMBL" id="QRDT01000003">
    <property type="protein sequence ID" value="RED38811.1"/>
    <property type="molecule type" value="Genomic_DNA"/>
</dbReference>
<evidence type="ECO:0000313" key="4">
    <source>
        <dbReference type="EMBL" id="SSW89631.1"/>
    </source>
</evidence>
<dbReference type="EMBL" id="UFQQ01000003">
    <property type="protein sequence ID" value="SSW89631.1"/>
    <property type="molecule type" value="Genomic_DNA"/>
</dbReference>
<dbReference type="Proteomes" id="UP000252631">
    <property type="component" value="Unassembled WGS sequence"/>
</dbReference>
<evidence type="ECO:0000313" key="3">
    <source>
        <dbReference type="EMBL" id="RED38811.1"/>
    </source>
</evidence>
<dbReference type="CDD" id="cd05379">
    <property type="entry name" value="CAP_bacterial"/>
    <property type="match status" value="1"/>
</dbReference>
<feature type="chain" id="PRO_5016349443" evidence="1">
    <location>
        <begin position="38"/>
        <end position="329"/>
    </location>
</feature>
<proteinExistence type="predicted"/>
<name>A0A336JUJ2_9BRAD</name>
<sequence length="329" mass="35653">MFDAVRIHMAGIRRAAGRGRLAVAMVAAALVAVPAAAQTPNDLDQLRQRALELVNAARQQHGLSPLRLGDTLNEAAQRHADDMFKRNYYAHASPEGNDVQDRYIAAGGSRWRLVAENIARCAGCRPPATTGTVEQLQQGWMNSPHHRENILREGLDRFGYGLVHDREQGLYGVQTFAGPGTPRGSAPDETPEVLAEDEVLPRMAELINSARKAKGAPPLQPSSALSEAAVAMMPPKSSDGIDLTGGDAFENVPADQRRSFRSIGVIAGACGGCGREPTVADLRAFRRQWLDNPQYQQRLLDPDRTDLGFALQVDGRGRKVALAVLGTRR</sequence>
<evidence type="ECO:0000259" key="2">
    <source>
        <dbReference type="Pfam" id="PF00188"/>
    </source>
</evidence>
<reference evidence="4 5" key="1">
    <citation type="submission" date="2017-08" db="EMBL/GenBank/DDBJ databases">
        <authorList>
            <person name="de Groot N.N."/>
        </authorList>
    </citation>
    <scope>NUCLEOTIDE SEQUENCE [LARGE SCALE GENOMIC DNA]</scope>
    <source>
        <strain evidence="4 5">JA575</strain>
    </source>
</reference>
<organism evidence="4 5">
    <name type="scientific">Rhodopseudomonas pentothenatexigens</name>
    <dbReference type="NCBI Taxonomy" id="999699"/>
    <lineage>
        <taxon>Bacteria</taxon>
        <taxon>Pseudomonadati</taxon>
        <taxon>Pseudomonadota</taxon>
        <taxon>Alphaproteobacteria</taxon>
        <taxon>Hyphomicrobiales</taxon>
        <taxon>Nitrobacteraceae</taxon>
        <taxon>Rhodopseudomonas</taxon>
    </lineage>
</organism>
<dbReference type="InterPro" id="IPR014044">
    <property type="entry name" value="CAP_dom"/>
</dbReference>
<evidence type="ECO:0000313" key="5">
    <source>
        <dbReference type="Proteomes" id="UP000252631"/>
    </source>
</evidence>
<evidence type="ECO:0000313" key="6">
    <source>
        <dbReference type="Proteomes" id="UP000256343"/>
    </source>
</evidence>
<keyword evidence="1" id="KW-0732">Signal</keyword>
<dbReference type="Pfam" id="PF00188">
    <property type="entry name" value="CAP"/>
    <property type="match status" value="1"/>
</dbReference>
<dbReference type="SUPFAM" id="SSF55797">
    <property type="entry name" value="PR-1-like"/>
    <property type="match status" value="1"/>
</dbReference>
<dbReference type="AlphaFoldDB" id="A0A336JUJ2"/>
<feature type="domain" description="SCP" evidence="2">
    <location>
        <begin position="51"/>
        <end position="174"/>
    </location>
</feature>
<dbReference type="PANTHER" id="PTHR31157">
    <property type="entry name" value="SCP DOMAIN-CONTAINING PROTEIN"/>
    <property type="match status" value="1"/>
</dbReference>
<evidence type="ECO:0000256" key="1">
    <source>
        <dbReference type="SAM" id="SignalP"/>
    </source>
</evidence>
<keyword evidence="6" id="KW-1185">Reference proteome</keyword>